<keyword evidence="3" id="KW-1003">Cell membrane</keyword>
<dbReference type="GO" id="GO:0005886">
    <property type="term" value="C:plasma membrane"/>
    <property type="evidence" value="ECO:0007669"/>
    <property type="project" value="UniProtKB-SubCell"/>
</dbReference>
<gene>
    <name evidence="9" type="ORF">Fcan01_09289</name>
</gene>
<evidence type="ECO:0000256" key="6">
    <source>
        <dbReference type="ARBA" id="ARBA00023136"/>
    </source>
</evidence>
<dbReference type="Pfam" id="PF06151">
    <property type="entry name" value="Trehalose_recp"/>
    <property type="match status" value="1"/>
</dbReference>
<comment type="caution">
    <text evidence="9">The sequence shown here is derived from an EMBL/GenBank/DDBJ whole genome shotgun (WGS) entry which is preliminary data.</text>
</comment>
<comment type="subcellular location">
    <subcellularLocation>
        <location evidence="1">Cell membrane</location>
        <topology evidence="1">Multi-pass membrane protein</topology>
    </subcellularLocation>
</comment>
<accession>A0A226EIE0</accession>
<dbReference type="Proteomes" id="UP000198287">
    <property type="component" value="Unassembled WGS sequence"/>
</dbReference>
<organism evidence="9 10">
    <name type="scientific">Folsomia candida</name>
    <name type="common">Springtail</name>
    <dbReference type="NCBI Taxonomy" id="158441"/>
    <lineage>
        <taxon>Eukaryota</taxon>
        <taxon>Metazoa</taxon>
        <taxon>Ecdysozoa</taxon>
        <taxon>Arthropoda</taxon>
        <taxon>Hexapoda</taxon>
        <taxon>Collembola</taxon>
        <taxon>Entomobryomorpha</taxon>
        <taxon>Isotomoidea</taxon>
        <taxon>Isotomidae</taxon>
        <taxon>Proisotominae</taxon>
        <taxon>Folsomia</taxon>
    </lineage>
</organism>
<evidence type="ECO:0000256" key="2">
    <source>
        <dbReference type="ARBA" id="ARBA00005327"/>
    </source>
</evidence>
<evidence type="ECO:0000256" key="4">
    <source>
        <dbReference type="ARBA" id="ARBA00022692"/>
    </source>
</evidence>
<sequence>MMKTSPINPILLDDSENHPHNHRLGFSRSNTDILMFHFTRNSQKSSDQSPYFSQPQDFYYSHTSKTLSSSLNGNIRKVTTDWTIHPKGGDDLYAVLRMPIIIGACFGLIPIRGLREECFHPDKQVFGWKHIRTLITIIVTFLIFLNTFFITHSFFIGIISKQNNSAGSLVLSFSGVWFYTAGTLVYAFFLLRSKRLCAYFGHWVKVSEQICDTLQPDWNICRDVNLICILVLLDCLAENTLFHFHAMRPQQRGRMGSLTFEEVLRDYYNSNQYIFPFFNYSPAVTLGLLFTNKLATYAWNFGDIFLMIFSRALYARYASLNSFIESLMVPDGSVCLIKKGTVSWANVRRNFLLITKLLEEGNQLLSPLIWLSYITDIFFVCRQLYEGLAPSANDRYPINKVYMAWSLFHLIIRTIGVNWMAAKICESAHKISKILQHCYPEEYDDDVRRLERYLSTKIIGITGNGCFIITRSFILMVGDERNIYVGSGPSSER</sequence>
<evidence type="ECO:0000313" key="10">
    <source>
        <dbReference type="Proteomes" id="UP000198287"/>
    </source>
</evidence>
<evidence type="ECO:0000313" key="9">
    <source>
        <dbReference type="EMBL" id="OXA56316.1"/>
    </source>
</evidence>
<keyword evidence="4 8" id="KW-0812">Transmembrane</keyword>
<dbReference type="InterPro" id="IPR009318">
    <property type="entry name" value="Gustatory_rcpt"/>
</dbReference>
<evidence type="ECO:0000256" key="1">
    <source>
        <dbReference type="ARBA" id="ARBA00004651"/>
    </source>
</evidence>
<dbReference type="OrthoDB" id="5800391at2759"/>
<keyword evidence="5 8" id="KW-1133">Transmembrane helix</keyword>
<dbReference type="GO" id="GO:0008527">
    <property type="term" value="F:taste receptor activity"/>
    <property type="evidence" value="ECO:0007669"/>
    <property type="project" value="InterPro"/>
</dbReference>
<feature type="transmembrane region" description="Helical" evidence="8">
    <location>
        <begin position="171"/>
        <end position="191"/>
    </location>
</feature>
<dbReference type="AlphaFoldDB" id="A0A226EIE0"/>
<evidence type="ECO:0000256" key="5">
    <source>
        <dbReference type="ARBA" id="ARBA00022989"/>
    </source>
</evidence>
<comment type="similarity">
    <text evidence="2">Belongs to the insect chemoreceptor superfamily. Gustatory receptor (GR) family. Gr5a subfamily.</text>
</comment>
<feature type="transmembrane region" description="Helical" evidence="8">
    <location>
        <begin position="92"/>
        <end position="114"/>
    </location>
</feature>
<dbReference type="PANTHER" id="PTHR21421:SF29">
    <property type="entry name" value="GUSTATORY RECEPTOR 5A FOR TREHALOSE-RELATED"/>
    <property type="match status" value="1"/>
</dbReference>
<feature type="transmembrane region" description="Helical" evidence="8">
    <location>
        <begin position="134"/>
        <end position="159"/>
    </location>
</feature>
<proteinExistence type="inferred from homology"/>
<dbReference type="GO" id="GO:0050916">
    <property type="term" value="P:sensory perception of sweet taste"/>
    <property type="evidence" value="ECO:0007669"/>
    <property type="project" value="UniProtKB-ARBA"/>
</dbReference>
<keyword evidence="10" id="KW-1185">Reference proteome</keyword>
<evidence type="ECO:0000256" key="8">
    <source>
        <dbReference type="SAM" id="Phobius"/>
    </source>
</evidence>
<dbReference type="OMA" id="WINDESR"/>
<evidence type="ECO:0000256" key="7">
    <source>
        <dbReference type="ARBA" id="ARBA00023170"/>
    </source>
</evidence>
<reference evidence="9 10" key="1">
    <citation type="submission" date="2015-12" db="EMBL/GenBank/DDBJ databases">
        <title>The genome of Folsomia candida.</title>
        <authorList>
            <person name="Faddeeva A."/>
            <person name="Derks M.F."/>
            <person name="Anvar Y."/>
            <person name="Smit S."/>
            <person name="Van Straalen N."/>
            <person name="Roelofs D."/>
        </authorList>
    </citation>
    <scope>NUCLEOTIDE SEQUENCE [LARGE SCALE GENOMIC DNA]</scope>
    <source>
        <strain evidence="9 10">VU population</strain>
        <tissue evidence="9">Whole body</tissue>
    </source>
</reference>
<protein>
    <submittedName>
        <fullName evidence="9">Gustatory receptor for sugar taste 64a</fullName>
    </submittedName>
</protein>
<dbReference type="PANTHER" id="PTHR21421">
    <property type="entry name" value="GUSTATORY RECEPTOR"/>
    <property type="match status" value="1"/>
</dbReference>
<keyword evidence="6 8" id="KW-0472">Membrane</keyword>
<evidence type="ECO:0000256" key="3">
    <source>
        <dbReference type="ARBA" id="ARBA00022475"/>
    </source>
</evidence>
<name>A0A226EIE0_FOLCA</name>
<dbReference type="EMBL" id="LNIX01000004">
    <property type="protein sequence ID" value="OXA56316.1"/>
    <property type="molecule type" value="Genomic_DNA"/>
</dbReference>
<keyword evidence="7 9" id="KW-0675">Receptor</keyword>